<dbReference type="EMBL" id="MGKO01000006">
    <property type="protein sequence ID" value="OGN27876.1"/>
    <property type="molecule type" value="Genomic_DNA"/>
</dbReference>
<evidence type="ECO:0000313" key="3">
    <source>
        <dbReference type="EMBL" id="OGN27876.1"/>
    </source>
</evidence>
<feature type="domain" description="GIY-YIG" evidence="2">
    <location>
        <begin position="1"/>
        <end position="78"/>
    </location>
</feature>
<dbReference type="PANTHER" id="PTHR34477">
    <property type="entry name" value="UPF0213 PROTEIN YHBQ"/>
    <property type="match status" value="1"/>
</dbReference>
<reference evidence="3 4" key="1">
    <citation type="journal article" date="2016" name="Nat. Commun.">
        <title>Thousands of microbial genomes shed light on interconnected biogeochemical processes in an aquifer system.</title>
        <authorList>
            <person name="Anantharaman K."/>
            <person name="Brown C.T."/>
            <person name="Hug L.A."/>
            <person name="Sharon I."/>
            <person name="Castelle C.J."/>
            <person name="Probst A.J."/>
            <person name="Thomas B.C."/>
            <person name="Singh A."/>
            <person name="Wilkins M.J."/>
            <person name="Karaoz U."/>
            <person name="Brodie E.L."/>
            <person name="Williams K.H."/>
            <person name="Hubbard S.S."/>
            <person name="Banfield J.F."/>
        </authorList>
    </citation>
    <scope>NUCLEOTIDE SEQUENCE [LARGE SCALE GENOMIC DNA]</scope>
</reference>
<accession>A0A1F8GTA6</accession>
<proteinExistence type="inferred from homology"/>
<gene>
    <name evidence="3" type="ORF">A2941_00835</name>
</gene>
<sequence>MYYVYIIRSKKNGQLYIGQTEDLRRRFIEHNQGLNKSTKSYSPYELIYYEAYKSARDAIARERQLKHFKQGYTRLKERLVYSLEEQS</sequence>
<evidence type="ECO:0000256" key="1">
    <source>
        <dbReference type="ARBA" id="ARBA00007435"/>
    </source>
</evidence>
<dbReference type="PROSITE" id="PS50164">
    <property type="entry name" value="GIY_YIG"/>
    <property type="match status" value="1"/>
</dbReference>
<dbReference type="PANTHER" id="PTHR34477:SF5">
    <property type="entry name" value="BSL5627 PROTEIN"/>
    <property type="match status" value="1"/>
</dbReference>
<organism evidence="3 4">
    <name type="scientific">Candidatus Yanofskybacteria bacterium RIFCSPLOWO2_01_FULL_49_17</name>
    <dbReference type="NCBI Taxonomy" id="1802700"/>
    <lineage>
        <taxon>Bacteria</taxon>
        <taxon>Candidatus Yanofskyibacteriota</taxon>
    </lineage>
</organism>
<evidence type="ECO:0000259" key="2">
    <source>
        <dbReference type="PROSITE" id="PS50164"/>
    </source>
</evidence>
<dbReference type="Proteomes" id="UP000178444">
    <property type="component" value="Unassembled WGS sequence"/>
</dbReference>
<dbReference type="SUPFAM" id="SSF82771">
    <property type="entry name" value="GIY-YIG endonuclease"/>
    <property type="match status" value="1"/>
</dbReference>
<protein>
    <recommendedName>
        <fullName evidence="2">GIY-YIG domain-containing protein</fullName>
    </recommendedName>
</protein>
<dbReference type="AlphaFoldDB" id="A0A1F8GTA6"/>
<dbReference type="InterPro" id="IPR000305">
    <property type="entry name" value="GIY-YIG_endonuc"/>
</dbReference>
<dbReference type="Pfam" id="PF01541">
    <property type="entry name" value="GIY-YIG"/>
    <property type="match status" value="1"/>
</dbReference>
<comment type="caution">
    <text evidence="3">The sequence shown here is derived from an EMBL/GenBank/DDBJ whole genome shotgun (WGS) entry which is preliminary data.</text>
</comment>
<name>A0A1F8GTA6_9BACT</name>
<evidence type="ECO:0000313" key="4">
    <source>
        <dbReference type="Proteomes" id="UP000178444"/>
    </source>
</evidence>
<comment type="similarity">
    <text evidence="1">Belongs to the UPF0213 family.</text>
</comment>
<dbReference type="InterPro" id="IPR050190">
    <property type="entry name" value="UPF0213_domain"/>
</dbReference>
<dbReference type="InterPro" id="IPR035901">
    <property type="entry name" value="GIY-YIG_endonuc_sf"/>
</dbReference>
<dbReference type="Gene3D" id="3.40.1440.10">
    <property type="entry name" value="GIY-YIG endonuclease"/>
    <property type="match status" value="1"/>
</dbReference>